<keyword evidence="1" id="KW-0378">Hydrolase</keyword>
<dbReference type="InterPro" id="IPR036412">
    <property type="entry name" value="HAD-like_sf"/>
</dbReference>
<protein>
    <submittedName>
        <fullName evidence="1">Haloacid dehalogenase-like hydrolase domain containing 3</fullName>
    </submittedName>
</protein>
<keyword evidence="2" id="KW-1185">Reference proteome</keyword>
<dbReference type="PATRIC" id="fig|1097667.3.peg.294"/>
<reference evidence="1 2" key="1">
    <citation type="journal article" date="2013" name="Biodegradation">
        <title>Quantitative proteomic analysis of ibuprofen-degrading Patulibacter sp. strain I11.</title>
        <authorList>
            <person name="Almeida B."/>
            <person name="Kjeldal H."/>
            <person name="Lolas I."/>
            <person name="Knudsen A.D."/>
            <person name="Carvalho G."/>
            <person name="Nielsen K.L."/>
            <person name="Barreto Crespo M.T."/>
            <person name="Stensballe A."/>
            <person name="Nielsen J.L."/>
        </authorList>
    </citation>
    <scope>NUCLEOTIDE SEQUENCE [LARGE SCALE GENOMIC DNA]</scope>
    <source>
        <strain evidence="1 2">I11</strain>
    </source>
</reference>
<dbReference type="GO" id="GO:0016787">
    <property type="term" value="F:hydrolase activity"/>
    <property type="evidence" value="ECO:0007669"/>
    <property type="project" value="UniProtKB-KW"/>
</dbReference>
<dbReference type="InterPro" id="IPR051828">
    <property type="entry name" value="HAD-like_hydrolase_domain"/>
</dbReference>
<sequence>MSAAAHLDGRPIAGLTIDAMGCLVVLRDPTPALGRLLVAHGVPRPAGAVGRALRREIAYYRAHHLDGRDAAGLRDLRERCVTELLDELAVPRPLGDEAGFLDGFLAALAFEPLPGAAAALAACRAAGLRLVCVSNWDSDLPRHLARLGLAEHLDGVVTSAGAGVAKPDPRIFDGALELLGLPAEAVAHLGDEPVDRDGAAAAGLGFLDPPVATLPERLGIVGAASPELR</sequence>
<dbReference type="PANTHER" id="PTHR46191:SF2">
    <property type="entry name" value="HALOACID DEHALOGENASE-LIKE HYDROLASE DOMAIN-CONTAINING PROTEIN 3"/>
    <property type="match status" value="1"/>
</dbReference>
<dbReference type="PRINTS" id="PR00413">
    <property type="entry name" value="HADHALOGNASE"/>
</dbReference>
<gene>
    <name evidence="1" type="ORF">PAI11_02950</name>
</gene>
<dbReference type="Gene3D" id="3.40.50.1000">
    <property type="entry name" value="HAD superfamily/HAD-like"/>
    <property type="match status" value="1"/>
</dbReference>
<dbReference type="InterPro" id="IPR044924">
    <property type="entry name" value="HAD-SF_hydro_IA_REG-2-like_cap"/>
</dbReference>
<dbReference type="SUPFAM" id="SSF56784">
    <property type="entry name" value="HAD-like"/>
    <property type="match status" value="1"/>
</dbReference>
<dbReference type="InterPro" id="IPR023214">
    <property type="entry name" value="HAD_sf"/>
</dbReference>
<proteinExistence type="predicted"/>
<dbReference type="RefSeq" id="WP_007570086.1">
    <property type="nucleotide sequence ID" value="NZ_AGUD01000010.1"/>
</dbReference>
<dbReference type="PANTHER" id="PTHR46191">
    <property type="match status" value="1"/>
</dbReference>
<dbReference type="InterPro" id="IPR006439">
    <property type="entry name" value="HAD-SF_hydro_IA"/>
</dbReference>
<name>H0E0I7_9ACTN</name>
<evidence type="ECO:0000313" key="1">
    <source>
        <dbReference type="EMBL" id="EHN12806.1"/>
    </source>
</evidence>
<dbReference type="NCBIfam" id="TIGR01509">
    <property type="entry name" value="HAD-SF-IA-v3"/>
    <property type="match status" value="1"/>
</dbReference>
<organism evidence="1 2">
    <name type="scientific">Patulibacter medicamentivorans</name>
    <dbReference type="NCBI Taxonomy" id="1097667"/>
    <lineage>
        <taxon>Bacteria</taxon>
        <taxon>Bacillati</taxon>
        <taxon>Actinomycetota</taxon>
        <taxon>Thermoleophilia</taxon>
        <taxon>Solirubrobacterales</taxon>
        <taxon>Patulibacteraceae</taxon>
        <taxon>Patulibacter</taxon>
    </lineage>
</organism>
<dbReference type="Proteomes" id="UP000005143">
    <property type="component" value="Unassembled WGS sequence"/>
</dbReference>
<dbReference type="Gene3D" id="1.10.150.720">
    <property type="entry name" value="Haloacid dehalogenase-like hydrolase"/>
    <property type="match status" value="1"/>
</dbReference>
<comment type="caution">
    <text evidence="1">The sequence shown here is derived from an EMBL/GenBank/DDBJ whole genome shotgun (WGS) entry which is preliminary data.</text>
</comment>
<accession>H0E0I7</accession>
<evidence type="ECO:0000313" key="2">
    <source>
        <dbReference type="Proteomes" id="UP000005143"/>
    </source>
</evidence>
<dbReference type="EMBL" id="AGUD01000010">
    <property type="protein sequence ID" value="EHN12806.1"/>
    <property type="molecule type" value="Genomic_DNA"/>
</dbReference>
<dbReference type="Pfam" id="PF00702">
    <property type="entry name" value="Hydrolase"/>
    <property type="match status" value="1"/>
</dbReference>
<dbReference type="NCBIfam" id="TIGR01549">
    <property type="entry name" value="HAD-SF-IA-v1"/>
    <property type="match status" value="1"/>
</dbReference>
<dbReference type="AlphaFoldDB" id="H0E0I7"/>